<proteinExistence type="predicted"/>
<keyword evidence="4" id="KW-1185">Reference proteome</keyword>
<dbReference type="HOGENOM" id="CLU_305297_0_0_1"/>
<dbReference type="GeneID" id="6756018"/>
<dbReference type="PANTHER" id="PTHR21436:SF2">
    <property type="entry name" value="COILED-COIL DOMAIN-CONTAINING PROTEIN 142"/>
    <property type="match status" value="1"/>
</dbReference>
<sequence length="863" mass="99626">MELGSVSVSKGKTSGIDKAIETLSESFQKITPFEKYVIASNYQQSYFYHVRRTPVLCEEYQKMQNLRKRKAFLTFKKICASHLSIASKFMRECESIGKSSLRLLLKIDNSFKKSDRSWLDQCHFDVGVLLCEEANTHDHLCHIQVIKGKISEDRWLDHYLPLLTDELKSTESLLRIIRNRTIWWLRKVIEIKLQILGYVDSEEVSSVSLHLLFQSVEMFNRLVKRYRRFVSNDSQYKTGKFLHWMTEIGRSFTLRDVLSLIISRRAHQWYDYLHSNCNARLFAEGDRKVIPNDENFMVKGINKERSFSATVVASLAASTTLLRKYRNRRRTDSSMSDSGVFNANIVNQTECFNDASHSPLKKQVSWSDIAIKEEGKQEIYDSYLALLWQQLVLYYHSYCCKLPLIPITTKKKILKMNISPLIIQPESTYNRLIEILQVPNQIAGTSLRTAFQLHDLSFFIHQLYMSYRWDEAYFQAVAGSLVDKNCRRNLASDDINTPTCKLFQVPLSIILSTLRTYLPVVSSFIESDETNVNNYHSVVHFLNIINPTLCRLVATINSILIWLQRDAGRYFSNWDLPNLVAIWKSDLKVILDDVKSCIDVGESLCSSIANYDYKNWLTDRCTWLLCITREYFAALQAFSSKMDINYKNDCYKLTSEIWEQVMPKQKKWRLRHIDNVKPNTYVDSVLETTVKPVVQGVQKITDENQYDVIALTVEAVMSSWTNYILKEDIKFSVAGAKQLQADFMSVPYYLKQENAGLNPSVRAQIEQLPSIRMCMRVIEILMQQPEKREPTTTLEVETASGALSGSVASSVSSGQQEGTRIPANDDNEIDTIKWKNLRVDRSQNIFQKHVSGVLCTKTINVVD</sequence>
<dbReference type="InterPro" id="IPR026700">
    <property type="entry name" value="CCDC142"/>
</dbReference>
<protein>
    <recommendedName>
        <fullName evidence="2">Coiled-coil protein 142 C-terminal domain-containing protein</fullName>
    </recommendedName>
</protein>
<dbReference type="Proteomes" id="UP000009022">
    <property type="component" value="Unassembled WGS sequence"/>
</dbReference>
<evidence type="ECO:0000313" key="3">
    <source>
        <dbReference type="EMBL" id="EDV22940.1"/>
    </source>
</evidence>
<dbReference type="KEGG" id="tad:TRIADDRAFT_58661"/>
<feature type="domain" description="Coiled-coil protein 142 C-terminal" evidence="2">
    <location>
        <begin position="415"/>
        <end position="810"/>
    </location>
</feature>
<dbReference type="OrthoDB" id="6579237at2759"/>
<organism evidence="3 4">
    <name type="scientific">Trichoplax adhaerens</name>
    <name type="common">Trichoplax reptans</name>
    <dbReference type="NCBI Taxonomy" id="10228"/>
    <lineage>
        <taxon>Eukaryota</taxon>
        <taxon>Metazoa</taxon>
        <taxon>Placozoa</taxon>
        <taxon>Uniplacotomia</taxon>
        <taxon>Trichoplacea</taxon>
        <taxon>Trichoplacidae</taxon>
        <taxon>Trichoplax</taxon>
    </lineage>
</organism>
<dbReference type="InterPro" id="IPR055350">
    <property type="entry name" value="CCDC142_C"/>
</dbReference>
<dbReference type="InParanoid" id="B3S3B6"/>
<evidence type="ECO:0000259" key="2">
    <source>
        <dbReference type="Pfam" id="PF14923"/>
    </source>
</evidence>
<evidence type="ECO:0000256" key="1">
    <source>
        <dbReference type="SAM" id="MobiDB-lite"/>
    </source>
</evidence>
<dbReference type="Pfam" id="PF14923">
    <property type="entry name" value="CCDC142"/>
    <property type="match status" value="1"/>
</dbReference>
<name>B3S3B6_TRIAD</name>
<dbReference type="PANTHER" id="PTHR21436">
    <property type="entry name" value="COILED-COIL DOMAIN-CONTAINING PROTEIN 142"/>
    <property type="match status" value="1"/>
</dbReference>
<dbReference type="PhylomeDB" id="B3S3B6"/>
<dbReference type="AlphaFoldDB" id="B3S3B6"/>
<gene>
    <name evidence="3" type="ORF">TRIADDRAFT_58661</name>
</gene>
<feature type="region of interest" description="Disordered" evidence="1">
    <location>
        <begin position="805"/>
        <end position="826"/>
    </location>
</feature>
<dbReference type="STRING" id="10228.B3S3B6"/>
<dbReference type="RefSeq" id="XP_002114806.1">
    <property type="nucleotide sequence ID" value="XM_002114770.1"/>
</dbReference>
<evidence type="ECO:0000313" key="4">
    <source>
        <dbReference type="Proteomes" id="UP000009022"/>
    </source>
</evidence>
<feature type="compositionally biased region" description="Low complexity" evidence="1">
    <location>
        <begin position="805"/>
        <end position="814"/>
    </location>
</feature>
<dbReference type="OMA" id="QEAMPIG"/>
<dbReference type="eggNOG" id="ENOG502QUBZ">
    <property type="taxonomic scope" value="Eukaryota"/>
</dbReference>
<dbReference type="CTD" id="6756018"/>
<accession>B3S3B6</accession>
<dbReference type="EMBL" id="DS985248">
    <property type="protein sequence ID" value="EDV22940.1"/>
    <property type="molecule type" value="Genomic_DNA"/>
</dbReference>
<reference evidence="3 4" key="1">
    <citation type="journal article" date="2008" name="Nature">
        <title>The Trichoplax genome and the nature of placozoans.</title>
        <authorList>
            <person name="Srivastava M."/>
            <person name="Begovic E."/>
            <person name="Chapman J."/>
            <person name="Putnam N.H."/>
            <person name="Hellsten U."/>
            <person name="Kawashima T."/>
            <person name="Kuo A."/>
            <person name="Mitros T."/>
            <person name="Salamov A."/>
            <person name="Carpenter M.L."/>
            <person name="Signorovitch A.Y."/>
            <person name="Moreno M.A."/>
            <person name="Kamm K."/>
            <person name="Grimwood J."/>
            <person name="Schmutz J."/>
            <person name="Shapiro H."/>
            <person name="Grigoriev I.V."/>
            <person name="Buss L.W."/>
            <person name="Schierwater B."/>
            <person name="Dellaporta S.L."/>
            <person name="Rokhsar D.S."/>
        </authorList>
    </citation>
    <scope>NUCLEOTIDE SEQUENCE [LARGE SCALE GENOMIC DNA]</scope>
    <source>
        <strain evidence="3 4">Grell-BS-1999</strain>
    </source>
</reference>